<accession>A0A2M8WTU1</accession>
<dbReference type="SUPFAM" id="SSF54106">
    <property type="entry name" value="LysM domain"/>
    <property type="match status" value="1"/>
</dbReference>
<proteinExistence type="predicted"/>
<gene>
    <name evidence="3" type="ORF">CLV34_0197</name>
</gene>
<evidence type="ECO:0000313" key="4">
    <source>
        <dbReference type="Proteomes" id="UP000231586"/>
    </source>
</evidence>
<sequence>MSTLALQHHPARPSLIAQPAAQSACAVRRPGARGVAPELRLTRRGRGVLFALVLALGLGGAWVTSTATAERPHAGIEVVRHAVVPGDTLWAVARSVARPGEDPRDVVAELMRINRLESGDLTVGQVLLVPAHRG</sequence>
<evidence type="ECO:0000256" key="1">
    <source>
        <dbReference type="SAM" id="Phobius"/>
    </source>
</evidence>
<evidence type="ECO:0000313" key="3">
    <source>
        <dbReference type="EMBL" id="PJI94361.1"/>
    </source>
</evidence>
<dbReference type="RefSeq" id="WP_100348417.1">
    <property type="nucleotide sequence ID" value="NZ_PGTZ01000006.1"/>
</dbReference>
<keyword evidence="1" id="KW-0812">Transmembrane</keyword>
<keyword evidence="4" id="KW-1185">Reference proteome</keyword>
<dbReference type="Proteomes" id="UP000231586">
    <property type="component" value="Unassembled WGS sequence"/>
</dbReference>
<keyword evidence="1" id="KW-0472">Membrane</keyword>
<dbReference type="CDD" id="cd00118">
    <property type="entry name" value="LysM"/>
    <property type="match status" value="1"/>
</dbReference>
<dbReference type="Gene3D" id="3.10.350.10">
    <property type="entry name" value="LysM domain"/>
    <property type="match status" value="1"/>
</dbReference>
<dbReference type="AlphaFoldDB" id="A0A2M8WTU1"/>
<protein>
    <submittedName>
        <fullName evidence="3">LysM domain-containing protein</fullName>
    </submittedName>
</protein>
<dbReference type="InterPro" id="IPR018392">
    <property type="entry name" value="LysM"/>
</dbReference>
<evidence type="ECO:0000259" key="2">
    <source>
        <dbReference type="PROSITE" id="PS51782"/>
    </source>
</evidence>
<dbReference type="Pfam" id="PF01476">
    <property type="entry name" value="LysM"/>
    <property type="match status" value="1"/>
</dbReference>
<name>A0A2M8WTU1_9MICO</name>
<comment type="caution">
    <text evidence="3">The sequence shown here is derived from an EMBL/GenBank/DDBJ whole genome shotgun (WGS) entry which is preliminary data.</text>
</comment>
<feature type="domain" description="LysM" evidence="2">
    <location>
        <begin position="79"/>
        <end position="129"/>
    </location>
</feature>
<organism evidence="3 4">
    <name type="scientific">Luteimicrobium subarcticum</name>
    <dbReference type="NCBI Taxonomy" id="620910"/>
    <lineage>
        <taxon>Bacteria</taxon>
        <taxon>Bacillati</taxon>
        <taxon>Actinomycetota</taxon>
        <taxon>Actinomycetes</taxon>
        <taxon>Micrococcales</taxon>
        <taxon>Luteimicrobium</taxon>
    </lineage>
</organism>
<dbReference type="InterPro" id="IPR036779">
    <property type="entry name" value="LysM_dom_sf"/>
</dbReference>
<reference evidence="3 4" key="1">
    <citation type="submission" date="2017-11" db="EMBL/GenBank/DDBJ databases">
        <title>Genomic Encyclopedia of Archaeal and Bacterial Type Strains, Phase II (KMG-II): From Individual Species to Whole Genera.</title>
        <authorList>
            <person name="Goeker M."/>
        </authorList>
    </citation>
    <scope>NUCLEOTIDE SEQUENCE [LARGE SCALE GENOMIC DNA]</scope>
    <source>
        <strain evidence="3 4">DSM 22413</strain>
    </source>
</reference>
<dbReference type="SMART" id="SM00257">
    <property type="entry name" value="LysM"/>
    <property type="match status" value="1"/>
</dbReference>
<dbReference type="EMBL" id="PGTZ01000006">
    <property type="protein sequence ID" value="PJI94361.1"/>
    <property type="molecule type" value="Genomic_DNA"/>
</dbReference>
<dbReference type="OrthoDB" id="5084290at2"/>
<keyword evidence="1" id="KW-1133">Transmembrane helix</keyword>
<feature type="transmembrane region" description="Helical" evidence="1">
    <location>
        <begin position="47"/>
        <end position="64"/>
    </location>
</feature>
<dbReference type="PROSITE" id="PS51782">
    <property type="entry name" value="LYSM"/>
    <property type="match status" value="1"/>
</dbReference>